<organism evidence="2 3">
    <name type="scientific">Pedobacter zeae</name>
    <dbReference type="NCBI Taxonomy" id="1737356"/>
    <lineage>
        <taxon>Bacteria</taxon>
        <taxon>Pseudomonadati</taxon>
        <taxon>Bacteroidota</taxon>
        <taxon>Sphingobacteriia</taxon>
        <taxon>Sphingobacteriales</taxon>
        <taxon>Sphingobacteriaceae</taxon>
        <taxon>Pedobacter</taxon>
    </lineage>
</organism>
<dbReference type="RefSeq" id="WP_183764847.1">
    <property type="nucleotide sequence ID" value="NZ_BMHZ01000003.1"/>
</dbReference>
<evidence type="ECO:0000313" key="2">
    <source>
        <dbReference type="EMBL" id="MBB4108688.1"/>
    </source>
</evidence>
<evidence type="ECO:0000313" key="1">
    <source>
        <dbReference type="EMBL" id="GGH07732.1"/>
    </source>
</evidence>
<reference evidence="1" key="4">
    <citation type="submission" date="2024-05" db="EMBL/GenBank/DDBJ databases">
        <authorList>
            <person name="Sun Q."/>
            <person name="Zhou Y."/>
        </authorList>
    </citation>
    <scope>NUCLEOTIDE SEQUENCE</scope>
    <source>
        <strain evidence="1">CGMCC 1.15287</strain>
    </source>
</reference>
<evidence type="ECO:0000313" key="4">
    <source>
        <dbReference type="Proteomes" id="UP000642938"/>
    </source>
</evidence>
<proteinExistence type="predicted"/>
<dbReference type="Gene3D" id="2.40.160.20">
    <property type="match status" value="1"/>
</dbReference>
<reference evidence="1" key="1">
    <citation type="journal article" date="2014" name="Int. J. Syst. Evol. Microbiol.">
        <title>Complete genome of a new Firmicutes species belonging to the dominant human colonic microbiota ('Ruminococcus bicirculans') reveals two chromosomes and a selective capacity to utilize plant glucans.</title>
        <authorList>
            <consortium name="NISC Comparative Sequencing Program"/>
            <person name="Wegmann U."/>
            <person name="Louis P."/>
            <person name="Goesmann A."/>
            <person name="Henrissat B."/>
            <person name="Duncan S.H."/>
            <person name="Flint H.J."/>
        </authorList>
    </citation>
    <scope>NUCLEOTIDE SEQUENCE</scope>
    <source>
        <strain evidence="1">CGMCC 1.15287</strain>
    </source>
</reference>
<dbReference type="EMBL" id="JACIEF010000003">
    <property type="protein sequence ID" value="MBB4108688.1"/>
    <property type="molecule type" value="Genomic_DNA"/>
</dbReference>
<sequence>MKLKTVQQDTDMPTTASLTVLVKVNMKKQLLSFALIFTGLSFTKAQIVPENHSIIFKPVFGTHINNDQGHLFQDQITGFDAAYFKDISQNSDKWIGFSGAKSYGIGFVFRDLSKLKGTKDTSAHAFGQIYSAVLQLDFQLFKIGKAKFNFTPGVGLGYTNKYYFNNTKNRFLGSPINETIKADLGMELPLSKYTDLMAGFGFLHVSNGGATVPNGGLNTGNVYIGLKLGNPKELTAERKSTYTTLQRNSIELSAGLGARGVFGDNTKSLYKSGLYAGYNFYLNDIMSLKAGADAVYYYSVFDPDRFGETYQNYGTSYDRWRTGISVGADINLWRVTVAAQIGKYIHYNRLMEKASWYWTFGPTFNVTPHLGLQAKTYMHFAQADYVNWGIVYRF</sequence>
<protein>
    <recommendedName>
        <fullName evidence="5">Lipid A 3-O-deacylase (PagL)</fullName>
    </recommendedName>
</protein>
<dbReference type="Proteomes" id="UP000532273">
    <property type="component" value="Unassembled WGS sequence"/>
</dbReference>
<dbReference type="Pfam" id="PF09411">
    <property type="entry name" value="PagL"/>
    <property type="match status" value="1"/>
</dbReference>
<reference evidence="2 3" key="3">
    <citation type="submission" date="2020-08" db="EMBL/GenBank/DDBJ databases">
        <title>Genomic Encyclopedia of Type Strains, Phase IV (KMG-IV): sequencing the most valuable type-strain genomes for metagenomic binning, comparative biology and taxonomic classification.</title>
        <authorList>
            <person name="Goeker M."/>
        </authorList>
    </citation>
    <scope>NUCLEOTIDE SEQUENCE [LARGE SCALE GENOMIC DNA]</scope>
    <source>
        <strain evidence="2 3">DSM 100774</strain>
    </source>
</reference>
<evidence type="ECO:0000313" key="3">
    <source>
        <dbReference type="Proteomes" id="UP000532273"/>
    </source>
</evidence>
<dbReference type="Proteomes" id="UP000642938">
    <property type="component" value="Unassembled WGS sequence"/>
</dbReference>
<gene>
    <name evidence="1" type="ORF">GCM10007422_24910</name>
    <name evidence="2" type="ORF">GGQ60_002697</name>
</gene>
<dbReference type="EMBL" id="BMHZ01000003">
    <property type="protein sequence ID" value="GGH07732.1"/>
    <property type="molecule type" value="Genomic_DNA"/>
</dbReference>
<comment type="caution">
    <text evidence="2">The sequence shown here is derived from an EMBL/GenBank/DDBJ whole genome shotgun (WGS) entry which is preliminary data.</text>
</comment>
<dbReference type="InterPro" id="IPR018550">
    <property type="entry name" value="Lipid-A_deacylase-rel"/>
</dbReference>
<name>A0A7W6KBE9_9SPHI</name>
<dbReference type="AlphaFoldDB" id="A0A7W6KBE9"/>
<keyword evidence="4" id="KW-1185">Reference proteome</keyword>
<accession>A0A7W6KBE9</accession>
<reference evidence="4" key="2">
    <citation type="journal article" date="2019" name="Int. J. Syst. Evol. Microbiol.">
        <title>The Global Catalogue of Microorganisms (GCM) 10K type strain sequencing project: providing services to taxonomists for standard genome sequencing and annotation.</title>
        <authorList>
            <consortium name="The Broad Institute Genomics Platform"/>
            <consortium name="The Broad Institute Genome Sequencing Center for Infectious Disease"/>
            <person name="Wu L."/>
            <person name="Ma J."/>
        </authorList>
    </citation>
    <scope>NUCLEOTIDE SEQUENCE [LARGE SCALE GENOMIC DNA]</scope>
    <source>
        <strain evidence="4">CGMCC 1.15287</strain>
    </source>
</reference>
<evidence type="ECO:0008006" key="5">
    <source>
        <dbReference type="Google" id="ProtNLM"/>
    </source>
</evidence>